<dbReference type="PIRSF" id="PIRSF002786">
    <property type="entry name" value="XcpX"/>
    <property type="match status" value="1"/>
</dbReference>
<comment type="subcellular location">
    <subcellularLocation>
        <location evidence="1 10">Cell inner membrane</location>
    </subcellularLocation>
</comment>
<feature type="domain" description="T2SS protein K first SAM-like" evidence="13">
    <location>
        <begin position="132"/>
        <end position="244"/>
    </location>
</feature>
<accession>A0A157SFA4</accession>
<name>A0A157SFA4_9BORD</name>
<evidence type="ECO:0000313" key="15">
    <source>
        <dbReference type="Proteomes" id="UP000076848"/>
    </source>
</evidence>
<feature type="domain" description="T2SS protein K second SAM-like" evidence="12">
    <location>
        <begin position="249"/>
        <end position="308"/>
    </location>
</feature>
<keyword evidence="5 10" id="KW-0997">Cell inner membrane</keyword>
<sequence>MQTLTSVPGSFDAAAGHAAGVRSRQHRAAQRGSAIIGALFIVALVTILAASLMARQSAFIRTLQSDQTGIQVRMLMQSGIDWASAMLREEGKRTPVVQLAADWAQPVRNTRFGDEDDRLYASFSGRITDEQGKFNLRNVVSGSGIDPNESAVFRRLCSLVGVPAEVADRIVQRVLIAQPRSADAGSAQAGDAQAGAPDAGAPEAAPVVQMARAPMIRTLDDLRPVKGVTDDVLARLRPVATVLPVGTWINANTARPEVIAAWVPGLSMDQAKAVLAERDQGQWFINRGDFVNRLRMPDLDAQKVRIGIGSNWFLLTGAVFTDRSTTVTQALLQRSERNEVRVFWSREAG</sequence>
<reference evidence="14 15" key="1">
    <citation type="submission" date="2016-04" db="EMBL/GenBank/DDBJ databases">
        <authorList>
            <consortium name="Pathogen Informatics"/>
        </authorList>
    </citation>
    <scope>NUCLEOTIDE SEQUENCE [LARGE SCALE GENOMIC DNA]</scope>
    <source>
        <strain evidence="14 15">H050680373</strain>
    </source>
</reference>
<dbReference type="Gene3D" id="1.10.40.60">
    <property type="entry name" value="EpsJ-like"/>
    <property type="match status" value="2"/>
</dbReference>
<evidence type="ECO:0000256" key="10">
    <source>
        <dbReference type="PIRNR" id="PIRNR002786"/>
    </source>
</evidence>
<dbReference type="RefSeq" id="WP_197488138.1">
    <property type="nucleotide sequence ID" value="NZ_FKIF01000006.1"/>
</dbReference>
<dbReference type="PANTHER" id="PTHR38831:SF1">
    <property type="entry name" value="TYPE II SECRETION SYSTEM PROTEIN K-RELATED"/>
    <property type="match status" value="1"/>
</dbReference>
<keyword evidence="8 11" id="KW-1133">Transmembrane helix</keyword>
<keyword evidence="9 10" id="KW-0472">Membrane</keyword>
<evidence type="ECO:0000256" key="9">
    <source>
        <dbReference type="ARBA" id="ARBA00023136"/>
    </source>
</evidence>
<keyword evidence="7" id="KW-0653">Protein transport</keyword>
<evidence type="ECO:0000313" key="14">
    <source>
        <dbReference type="EMBL" id="SAI69115.1"/>
    </source>
</evidence>
<evidence type="ECO:0000256" key="6">
    <source>
        <dbReference type="ARBA" id="ARBA00022692"/>
    </source>
</evidence>
<keyword evidence="6 11" id="KW-0812">Transmembrane</keyword>
<evidence type="ECO:0000256" key="3">
    <source>
        <dbReference type="ARBA" id="ARBA00022448"/>
    </source>
</evidence>
<keyword evidence="3 10" id="KW-0813">Transport</keyword>
<dbReference type="InterPro" id="IPR049179">
    <property type="entry name" value="T2SSK_SAM-like_2nd"/>
</dbReference>
<dbReference type="InterPro" id="IPR045584">
    <property type="entry name" value="Pilin-like"/>
</dbReference>
<protein>
    <recommendedName>
        <fullName evidence="10">Type II secretion system protein K</fullName>
    </recommendedName>
</protein>
<gene>
    <name evidence="14" type="primary">gspK_1</name>
    <name evidence="14" type="ORF">SAMEA3906486_02308</name>
</gene>
<proteinExistence type="inferred from homology"/>
<dbReference type="SUPFAM" id="SSF158544">
    <property type="entry name" value="GspK insert domain-like"/>
    <property type="match status" value="1"/>
</dbReference>
<organism evidence="14 15">
    <name type="scientific">Bordetella ansorpii</name>
    <dbReference type="NCBI Taxonomy" id="288768"/>
    <lineage>
        <taxon>Bacteria</taxon>
        <taxon>Pseudomonadati</taxon>
        <taxon>Pseudomonadota</taxon>
        <taxon>Betaproteobacteria</taxon>
        <taxon>Burkholderiales</taxon>
        <taxon>Alcaligenaceae</taxon>
        <taxon>Bordetella</taxon>
    </lineage>
</organism>
<evidence type="ECO:0000256" key="8">
    <source>
        <dbReference type="ARBA" id="ARBA00022989"/>
    </source>
</evidence>
<dbReference type="SUPFAM" id="SSF54523">
    <property type="entry name" value="Pili subunits"/>
    <property type="match status" value="1"/>
</dbReference>
<dbReference type="SUPFAM" id="SSF47781">
    <property type="entry name" value="RuvA domain 2-like"/>
    <property type="match status" value="1"/>
</dbReference>
<evidence type="ECO:0000256" key="11">
    <source>
        <dbReference type="SAM" id="Phobius"/>
    </source>
</evidence>
<keyword evidence="4 10" id="KW-1003">Cell membrane</keyword>
<evidence type="ECO:0000256" key="1">
    <source>
        <dbReference type="ARBA" id="ARBA00004533"/>
    </source>
</evidence>
<evidence type="ECO:0000256" key="2">
    <source>
        <dbReference type="ARBA" id="ARBA00007246"/>
    </source>
</evidence>
<dbReference type="NCBIfam" id="NF037980">
    <property type="entry name" value="T2SS_GspK"/>
    <property type="match status" value="1"/>
</dbReference>
<evidence type="ECO:0000259" key="13">
    <source>
        <dbReference type="Pfam" id="PF21687"/>
    </source>
</evidence>
<evidence type="ECO:0000256" key="5">
    <source>
        <dbReference type="ARBA" id="ARBA00022519"/>
    </source>
</evidence>
<keyword evidence="15" id="KW-1185">Reference proteome</keyword>
<dbReference type="Pfam" id="PF03934">
    <property type="entry name" value="T2SSK"/>
    <property type="match status" value="1"/>
</dbReference>
<dbReference type="Pfam" id="PF21687">
    <property type="entry name" value="T2SSK_1st"/>
    <property type="match status" value="1"/>
</dbReference>
<feature type="transmembrane region" description="Helical" evidence="11">
    <location>
        <begin position="32"/>
        <end position="54"/>
    </location>
</feature>
<dbReference type="Proteomes" id="UP000076848">
    <property type="component" value="Unassembled WGS sequence"/>
</dbReference>
<dbReference type="AlphaFoldDB" id="A0A157SFA4"/>
<dbReference type="InterPro" id="IPR038072">
    <property type="entry name" value="GspK_central_sf"/>
</dbReference>
<dbReference type="InterPro" id="IPR010994">
    <property type="entry name" value="RuvA_2-like"/>
</dbReference>
<dbReference type="PANTHER" id="PTHR38831">
    <property type="entry name" value="TYPE II SECRETION SYSTEM PROTEIN K"/>
    <property type="match status" value="1"/>
</dbReference>
<comment type="similarity">
    <text evidence="2 10">Belongs to the GSP K family.</text>
</comment>
<dbReference type="STRING" id="288768.SAMEA3906486_02308"/>
<evidence type="ECO:0000256" key="4">
    <source>
        <dbReference type="ARBA" id="ARBA00022475"/>
    </source>
</evidence>
<dbReference type="InterPro" id="IPR049031">
    <property type="entry name" value="T2SSK_SAM-like_1st"/>
</dbReference>
<dbReference type="GO" id="GO:0005886">
    <property type="term" value="C:plasma membrane"/>
    <property type="evidence" value="ECO:0007669"/>
    <property type="project" value="UniProtKB-SubCell"/>
</dbReference>
<evidence type="ECO:0000259" key="12">
    <source>
        <dbReference type="Pfam" id="PF03934"/>
    </source>
</evidence>
<evidence type="ECO:0000256" key="7">
    <source>
        <dbReference type="ARBA" id="ARBA00022927"/>
    </source>
</evidence>
<dbReference type="EMBL" id="FKIF01000006">
    <property type="protein sequence ID" value="SAI69115.1"/>
    <property type="molecule type" value="Genomic_DNA"/>
</dbReference>
<dbReference type="GO" id="GO:0009306">
    <property type="term" value="P:protein secretion"/>
    <property type="evidence" value="ECO:0007669"/>
    <property type="project" value="InterPro"/>
</dbReference>
<dbReference type="Gene3D" id="3.30.1300.30">
    <property type="entry name" value="GSPII I/J protein-like"/>
    <property type="match status" value="1"/>
</dbReference>
<dbReference type="InterPro" id="IPR005628">
    <property type="entry name" value="GspK"/>
</dbReference>